<protein>
    <recommendedName>
        <fullName evidence="4">Transposase</fullName>
    </recommendedName>
</protein>
<dbReference type="AlphaFoldDB" id="A0A327MR63"/>
<dbReference type="Proteomes" id="UP000249493">
    <property type="component" value="Unassembled WGS sequence"/>
</dbReference>
<evidence type="ECO:0000313" key="3">
    <source>
        <dbReference type="Proteomes" id="UP000249493"/>
    </source>
</evidence>
<comment type="caution">
    <text evidence="2">The sequence shown here is derived from an EMBL/GenBank/DDBJ whole genome shotgun (WGS) entry which is preliminary data.</text>
</comment>
<dbReference type="GO" id="GO:0006313">
    <property type="term" value="P:DNA transposition"/>
    <property type="evidence" value="ECO:0007669"/>
    <property type="project" value="InterPro"/>
</dbReference>
<dbReference type="RefSeq" id="WP_111287737.1">
    <property type="nucleotide sequence ID" value="NZ_QLIN01000014.1"/>
</dbReference>
<reference evidence="2 3" key="1">
    <citation type="submission" date="2018-06" db="EMBL/GenBank/DDBJ databases">
        <authorList>
            <person name="Zhirakovskaya E."/>
        </authorList>
    </citation>
    <scope>NUCLEOTIDE SEQUENCE [LARGE SCALE GENOMIC DNA]</scope>
    <source>
        <strain evidence="2 3">LY3</strain>
    </source>
</reference>
<dbReference type="Pfam" id="PF01527">
    <property type="entry name" value="HTH_Tnp_1"/>
    <property type="match status" value="1"/>
</dbReference>
<organism evidence="2 3">
    <name type="scientific">Pseudomonas fluorescens</name>
    <dbReference type="NCBI Taxonomy" id="294"/>
    <lineage>
        <taxon>Bacteria</taxon>
        <taxon>Pseudomonadati</taxon>
        <taxon>Pseudomonadota</taxon>
        <taxon>Gammaproteobacteria</taxon>
        <taxon>Pseudomonadales</taxon>
        <taxon>Pseudomonadaceae</taxon>
        <taxon>Pseudomonas</taxon>
    </lineage>
</organism>
<dbReference type="InterPro" id="IPR002514">
    <property type="entry name" value="Transposase_8"/>
</dbReference>
<dbReference type="GO" id="GO:0003677">
    <property type="term" value="F:DNA binding"/>
    <property type="evidence" value="ECO:0007669"/>
    <property type="project" value="InterPro"/>
</dbReference>
<proteinExistence type="inferred from homology"/>
<dbReference type="EMBL" id="QLIN01000014">
    <property type="protein sequence ID" value="RAI64866.1"/>
    <property type="molecule type" value="Genomic_DNA"/>
</dbReference>
<dbReference type="GO" id="GO:0004803">
    <property type="term" value="F:transposase activity"/>
    <property type="evidence" value="ECO:0007669"/>
    <property type="project" value="InterPro"/>
</dbReference>
<dbReference type="InterPro" id="IPR009057">
    <property type="entry name" value="Homeodomain-like_sf"/>
</dbReference>
<evidence type="ECO:0000256" key="1">
    <source>
        <dbReference type="ARBA" id="ARBA00009964"/>
    </source>
</evidence>
<accession>A0A327MR63</accession>
<gene>
    <name evidence="2" type="ORF">DOZ80_25775</name>
</gene>
<name>A0A327MR63_PSEFL</name>
<evidence type="ECO:0000313" key="2">
    <source>
        <dbReference type="EMBL" id="RAI64866.1"/>
    </source>
</evidence>
<sequence>MRQRKSYPKSFKTQVVQECEQPGVSVAAIAMRHGINANVVRRWIPLFRDQQAVALPAFVPVKVAPVDPKPKAQASAIIELLLGEQSICVKWPASDPEGCARFIRGLAL</sequence>
<evidence type="ECO:0008006" key="4">
    <source>
        <dbReference type="Google" id="ProtNLM"/>
    </source>
</evidence>
<comment type="similarity">
    <text evidence="1">Belongs to the transposase 8 family.</text>
</comment>
<dbReference type="NCBIfam" id="NF047595">
    <property type="entry name" value="IS66_ISRel24_TnpA"/>
    <property type="match status" value="1"/>
</dbReference>
<dbReference type="SUPFAM" id="SSF46689">
    <property type="entry name" value="Homeodomain-like"/>
    <property type="match status" value="1"/>
</dbReference>